<dbReference type="AlphaFoldDB" id="A0A2H3E5D9"/>
<sequence length="231" mass="26246">MRPEDEQALYTAIILFLIKITLYQAYMNPTPPLTPTEEDEVLFDNLTILLTELLLFNKRNIQVETDPWASWENTQPATDPDYPTFTSWIGDIIQPLQGTQWDQPMGHPFNDQHPDFELPDAPMEQDPIPSYESRDSRIVNGPVPGYGDWPNEETDSDSSNEPGPSQRQGGLQNTQTQSNPIPDGLESFTNPHLCQPDDDPFNPRGSDYEWPKLQGVDQEILGPHRSAAWEL</sequence>
<dbReference type="Proteomes" id="UP000217790">
    <property type="component" value="Unassembled WGS sequence"/>
</dbReference>
<dbReference type="InParanoid" id="A0A2H3E5D9"/>
<proteinExistence type="predicted"/>
<dbReference type="OrthoDB" id="10641895at2759"/>
<evidence type="ECO:0000313" key="3">
    <source>
        <dbReference type="Proteomes" id="UP000217790"/>
    </source>
</evidence>
<feature type="region of interest" description="Disordered" evidence="1">
    <location>
        <begin position="99"/>
        <end position="231"/>
    </location>
</feature>
<gene>
    <name evidence="2" type="ORF">ARMGADRAFT_1076727</name>
</gene>
<evidence type="ECO:0000256" key="1">
    <source>
        <dbReference type="SAM" id="MobiDB-lite"/>
    </source>
</evidence>
<name>A0A2H3E5D9_ARMGA</name>
<protein>
    <submittedName>
        <fullName evidence="2">Uncharacterized protein</fullName>
    </submittedName>
</protein>
<feature type="compositionally biased region" description="Polar residues" evidence="1">
    <location>
        <begin position="159"/>
        <end position="180"/>
    </location>
</feature>
<accession>A0A2H3E5D9</accession>
<keyword evidence="3" id="KW-1185">Reference proteome</keyword>
<dbReference type="EMBL" id="KZ293650">
    <property type="protein sequence ID" value="PBK96567.1"/>
    <property type="molecule type" value="Genomic_DNA"/>
</dbReference>
<reference evidence="3" key="1">
    <citation type="journal article" date="2017" name="Nat. Ecol. Evol.">
        <title>Genome expansion and lineage-specific genetic innovations in the forest pathogenic fungi Armillaria.</title>
        <authorList>
            <person name="Sipos G."/>
            <person name="Prasanna A.N."/>
            <person name="Walter M.C."/>
            <person name="O'Connor E."/>
            <person name="Balint B."/>
            <person name="Krizsan K."/>
            <person name="Kiss B."/>
            <person name="Hess J."/>
            <person name="Varga T."/>
            <person name="Slot J."/>
            <person name="Riley R."/>
            <person name="Boka B."/>
            <person name="Rigling D."/>
            <person name="Barry K."/>
            <person name="Lee J."/>
            <person name="Mihaltcheva S."/>
            <person name="LaButti K."/>
            <person name="Lipzen A."/>
            <person name="Waldron R."/>
            <person name="Moloney N.M."/>
            <person name="Sperisen C."/>
            <person name="Kredics L."/>
            <person name="Vagvoelgyi C."/>
            <person name="Patrignani A."/>
            <person name="Fitzpatrick D."/>
            <person name="Nagy I."/>
            <person name="Doyle S."/>
            <person name="Anderson J.B."/>
            <person name="Grigoriev I.V."/>
            <person name="Gueldener U."/>
            <person name="Muensterkoetter M."/>
            <person name="Nagy L.G."/>
        </authorList>
    </citation>
    <scope>NUCLEOTIDE SEQUENCE [LARGE SCALE GENOMIC DNA]</scope>
    <source>
        <strain evidence="3">Ar21-2</strain>
    </source>
</reference>
<evidence type="ECO:0000313" key="2">
    <source>
        <dbReference type="EMBL" id="PBK96567.1"/>
    </source>
</evidence>
<organism evidence="2 3">
    <name type="scientific">Armillaria gallica</name>
    <name type="common">Bulbous honey fungus</name>
    <name type="synonym">Armillaria bulbosa</name>
    <dbReference type="NCBI Taxonomy" id="47427"/>
    <lineage>
        <taxon>Eukaryota</taxon>
        <taxon>Fungi</taxon>
        <taxon>Dikarya</taxon>
        <taxon>Basidiomycota</taxon>
        <taxon>Agaricomycotina</taxon>
        <taxon>Agaricomycetes</taxon>
        <taxon>Agaricomycetidae</taxon>
        <taxon>Agaricales</taxon>
        <taxon>Marasmiineae</taxon>
        <taxon>Physalacriaceae</taxon>
        <taxon>Armillaria</taxon>
    </lineage>
</organism>